<proteinExistence type="predicted"/>
<keyword evidence="1" id="KW-0812">Transmembrane</keyword>
<organism evidence="2 3">
    <name type="scientific">Plasmodium yoelii yoelii</name>
    <dbReference type="NCBI Taxonomy" id="73239"/>
    <lineage>
        <taxon>Eukaryota</taxon>
        <taxon>Sar</taxon>
        <taxon>Alveolata</taxon>
        <taxon>Apicomplexa</taxon>
        <taxon>Aconoidasida</taxon>
        <taxon>Haemosporida</taxon>
        <taxon>Plasmodiidae</taxon>
        <taxon>Plasmodium</taxon>
        <taxon>Plasmodium (Vinckeia)</taxon>
    </lineage>
</organism>
<reference evidence="2 3" key="1">
    <citation type="journal article" date="2002" name="Nature">
        <title>Genome sequence and comparative analysis of the model rodent malaria parasite Plasmodium yoelii yoelii.</title>
        <authorList>
            <person name="Carlton J.M."/>
            <person name="Angiuoli S.V."/>
            <person name="Suh B.B."/>
            <person name="Kooij T.W."/>
            <person name="Pertea M."/>
            <person name="Silva J.C."/>
            <person name="Ermolaeva M.D."/>
            <person name="Allen J.E."/>
            <person name="Selengut J.D."/>
            <person name="Koo H.L."/>
            <person name="Peterson J.D."/>
            <person name="Pop M."/>
            <person name="Kosack D.S."/>
            <person name="Shumway M.F."/>
            <person name="Bidwell S.L."/>
            <person name="Shallom S.J."/>
            <person name="van Aken S.E."/>
            <person name="Riedmuller S.B."/>
            <person name="Feldblyum T.V."/>
            <person name="Cho J.K."/>
            <person name="Quackenbush J."/>
            <person name="Sedegah M."/>
            <person name="Shoaibi A."/>
            <person name="Cummings L.M."/>
            <person name="Florens L."/>
            <person name="Yates J.R."/>
            <person name="Raine J.D."/>
            <person name="Sinden R.E."/>
            <person name="Harris M.A."/>
            <person name="Cunningham D.A."/>
            <person name="Preiser P.R."/>
            <person name="Bergman L.W."/>
            <person name="Vaidya A.B."/>
            <person name="van Lin L.H."/>
            <person name="Janse C.J."/>
            <person name="Waters A.P."/>
            <person name="Smith H.O."/>
            <person name="White O.R."/>
            <person name="Salzberg S.L."/>
            <person name="Venter J.C."/>
            <person name="Fraser C.M."/>
            <person name="Hoffman S.L."/>
            <person name="Gardner M.J."/>
            <person name="Carucci D.J."/>
        </authorList>
    </citation>
    <scope>NUCLEOTIDE SEQUENCE [LARGE SCALE GENOMIC DNA]</scope>
    <source>
        <strain evidence="2 3">17XNL</strain>
    </source>
</reference>
<accession>Q7R7X7</accession>
<dbReference type="PaxDb" id="73239-Q7R7X7"/>
<dbReference type="Proteomes" id="UP000008553">
    <property type="component" value="Unassembled WGS sequence"/>
</dbReference>
<evidence type="ECO:0000313" key="2">
    <source>
        <dbReference type="EMBL" id="EAA19901.1"/>
    </source>
</evidence>
<dbReference type="Pfam" id="PF06022">
    <property type="entry name" value="Cir_Bir_Yir"/>
    <property type="match status" value="1"/>
</dbReference>
<keyword evidence="1" id="KW-0472">Membrane</keyword>
<keyword evidence="3" id="KW-1185">Reference proteome</keyword>
<protein>
    <submittedName>
        <fullName evidence="2">Yir4 protein</fullName>
    </submittedName>
</protein>
<dbReference type="InParanoid" id="Q7R7X7"/>
<dbReference type="NCBIfam" id="TIGR01590">
    <property type="entry name" value="yir-bir-cir_Pla"/>
    <property type="match status" value="1"/>
</dbReference>
<name>Q7R7X7_PLAYO</name>
<dbReference type="AlphaFoldDB" id="Q7R7X7"/>
<keyword evidence="1" id="KW-1133">Transmembrane helix</keyword>
<feature type="transmembrane region" description="Helical" evidence="1">
    <location>
        <begin position="272"/>
        <end position="290"/>
    </location>
</feature>
<dbReference type="EMBL" id="AABL01002738">
    <property type="protein sequence ID" value="EAA19901.1"/>
    <property type="molecule type" value="Genomic_DNA"/>
</dbReference>
<gene>
    <name evidence="2" type="ORF">PY07450</name>
</gene>
<dbReference type="InterPro" id="IPR006477">
    <property type="entry name" value="Yir_bir_cir"/>
</dbReference>
<sequence length="296" mass="34670">MNKEVCGRFKNVWTNFTYDSSKKSYQIKNDNDFKKYCNNQNCVDELEKINAGCLYLLNEFFLDSSSLKNHAKSNPNIVEYIMIWLSYILSLKKNTSTISHLQHYYDTYINGSEYYKQSINGVEDNRNYMDLLNKKKHFLDMDIKYISKFYEVFKLLCEIYAEFDENTLNCTNFSQKANTFAKKYNELCENSDITSNSPYNQLLSNLSTDYYNLKKKCEYSSSLPEITTKFFEQSSQVTLSSSTVNKLFIVLSIFGAIGIFLGISYKVNNKELKNIALLNIILIIYIQRLTKKSYVF</sequence>
<comment type="caution">
    <text evidence="2">The sequence shown here is derived from an EMBL/GenBank/DDBJ whole genome shotgun (WGS) entry which is preliminary data.</text>
</comment>
<evidence type="ECO:0000256" key="1">
    <source>
        <dbReference type="SAM" id="Phobius"/>
    </source>
</evidence>
<feature type="transmembrane region" description="Helical" evidence="1">
    <location>
        <begin position="247"/>
        <end position="265"/>
    </location>
</feature>
<evidence type="ECO:0000313" key="3">
    <source>
        <dbReference type="Proteomes" id="UP000008553"/>
    </source>
</evidence>